<dbReference type="EC" id="2.1.1.-" evidence="8"/>
<sequence length="339" mass="39024">MYALEELKNKIICDDNIRVLSNIPNDSIDLIITSPPYFKQRDYGYIGIGNENTVDEYINKLILVFKECKRIIKSTGSIVFNIGDKYTNGNLNLIPYRFAIEAQKIDNIRLINELTWVKINPSPRQNTKKLVPATEPFFIFTKSKDYYFDNNSFLEYKNLKNKTNTIKNSNIGQKYFNIIDNSTLSNEEKKLAYEELDKVISEVKSGKIESFRMKIRGVHALPYGGQSGGRLNQIQQKGFTIIKIYGNSMKKDIIESTVETIKGNKHPAIYPEFIVGEIIKLLTKKNSIILDPFLGSGTTCVVAKKLNRFYIGIEIFNEYVEYSLERLNKIENMDMEILV</sequence>
<proteinExistence type="inferred from homology"/>
<keyword evidence="4" id="KW-0949">S-adenosyl-L-methionine</keyword>
<evidence type="ECO:0000256" key="7">
    <source>
        <dbReference type="ARBA" id="ARBA00049120"/>
    </source>
</evidence>
<evidence type="ECO:0000259" key="9">
    <source>
        <dbReference type="Pfam" id="PF01555"/>
    </source>
</evidence>
<reference evidence="10 11" key="1">
    <citation type="journal article" date="2019" name="Anaerobe">
        <title>Brachyspira catarrhinii sp. nov., an anaerobic intestinal spirochaete isolated from vervet monkeys may have been misidentified as Brachyspira aalborgi in previous studies.</title>
        <authorList>
            <person name="Phillips N.D."/>
            <person name="La T."/>
            <person name="Hampson D.J."/>
        </authorList>
    </citation>
    <scope>NUCLEOTIDE SEQUENCE [LARGE SCALE GENOMIC DNA]</scope>
    <source>
        <strain evidence="10 11">Z12</strain>
    </source>
</reference>
<evidence type="ECO:0000256" key="4">
    <source>
        <dbReference type="ARBA" id="ARBA00022691"/>
    </source>
</evidence>
<dbReference type="InterPro" id="IPR002941">
    <property type="entry name" value="DNA_methylase_N4/N6"/>
</dbReference>
<evidence type="ECO:0000256" key="1">
    <source>
        <dbReference type="ARBA" id="ARBA00010203"/>
    </source>
</evidence>
<dbReference type="EMBL" id="SJDU01000006">
    <property type="protein sequence ID" value="TKZ36355.1"/>
    <property type="molecule type" value="Genomic_DNA"/>
</dbReference>
<dbReference type="InterPro" id="IPR029063">
    <property type="entry name" value="SAM-dependent_MTases_sf"/>
</dbReference>
<dbReference type="SUPFAM" id="SSF53335">
    <property type="entry name" value="S-adenosyl-L-methionine-dependent methyltransferases"/>
    <property type="match status" value="1"/>
</dbReference>
<dbReference type="RefSeq" id="WP_137997198.1">
    <property type="nucleotide sequence ID" value="NZ_SJDU01000006.1"/>
</dbReference>
<keyword evidence="3" id="KW-0808">Transferase</keyword>
<keyword evidence="2" id="KW-0489">Methyltransferase</keyword>
<dbReference type="PANTHER" id="PTHR13370:SF3">
    <property type="entry name" value="TRNA (GUANINE(10)-N2)-METHYLTRANSFERASE HOMOLOG"/>
    <property type="match status" value="1"/>
</dbReference>
<comment type="caution">
    <text evidence="10">The sequence shown here is derived from an EMBL/GenBank/DDBJ whole genome shotgun (WGS) entry which is preliminary data.</text>
</comment>
<comment type="catalytic activity">
    <reaction evidence="7">
        <text>a 2'-deoxycytidine in DNA + S-adenosyl-L-methionine = an N(4)-methyl-2'-deoxycytidine in DNA + S-adenosyl-L-homocysteine + H(+)</text>
        <dbReference type="Rhea" id="RHEA:16857"/>
        <dbReference type="Rhea" id="RHEA-COMP:11369"/>
        <dbReference type="Rhea" id="RHEA-COMP:13674"/>
        <dbReference type="ChEBI" id="CHEBI:15378"/>
        <dbReference type="ChEBI" id="CHEBI:57856"/>
        <dbReference type="ChEBI" id="CHEBI:59789"/>
        <dbReference type="ChEBI" id="CHEBI:85452"/>
        <dbReference type="ChEBI" id="CHEBI:137933"/>
        <dbReference type="EC" id="2.1.1.113"/>
    </reaction>
</comment>
<gene>
    <name evidence="10" type="ORF">EZH24_00605</name>
</gene>
<accession>A0ABY2TU93</accession>
<evidence type="ECO:0000256" key="3">
    <source>
        <dbReference type="ARBA" id="ARBA00022679"/>
    </source>
</evidence>
<dbReference type="Gene3D" id="3.40.50.150">
    <property type="entry name" value="Vaccinia Virus protein VP39"/>
    <property type="match status" value="1"/>
</dbReference>
<dbReference type="PRINTS" id="PR00508">
    <property type="entry name" value="S21N4MTFRASE"/>
</dbReference>
<evidence type="ECO:0000256" key="5">
    <source>
        <dbReference type="ARBA" id="ARBA00022747"/>
    </source>
</evidence>
<dbReference type="Pfam" id="PF01555">
    <property type="entry name" value="N6_N4_Mtase"/>
    <property type="match status" value="1"/>
</dbReference>
<dbReference type="PROSITE" id="PS00093">
    <property type="entry name" value="N4_MTASE"/>
    <property type="match status" value="1"/>
</dbReference>
<dbReference type="PANTHER" id="PTHR13370">
    <property type="entry name" value="RNA METHYLASE-RELATED"/>
    <property type="match status" value="1"/>
</dbReference>
<dbReference type="InterPro" id="IPR001091">
    <property type="entry name" value="RM_Methyltransferase"/>
</dbReference>
<keyword evidence="5" id="KW-0680">Restriction system</keyword>
<evidence type="ECO:0000256" key="6">
    <source>
        <dbReference type="ARBA" id="ARBA00023125"/>
    </source>
</evidence>
<feature type="domain" description="DNA methylase N-4/N-6" evidence="9">
    <location>
        <begin position="28"/>
        <end position="323"/>
    </location>
</feature>
<organism evidence="10 11">
    <name type="scientific">Brachyspira catarrhinii</name>
    <dbReference type="NCBI Taxonomy" id="2528966"/>
    <lineage>
        <taxon>Bacteria</taxon>
        <taxon>Pseudomonadati</taxon>
        <taxon>Spirochaetota</taxon>
        <taxon>Spirochaetia</taxon>
        <taxon>Brachyspirales</taxon>
        <taxon>Brachyspiraceae</taxon>
        <taxon>Brachyspira</taxon>
    </lineage>
</organism>
<keyword evidence="6" id="KW-0238">DNA-binding</keyword>
<evidence type="ECO:0000313" key="11">
    <source>
        <dbReference type="Proteomes" id="UP000310168"/>
    </source>
</evidence>
<keyword evidence="11" id="KW-1185">Reference proteome</keyword>
<evidence type="ECO:0000256" key="2">
    <source>
        <dbReference type="ARBA" id="ARBA00022603"/>
    </source>
</evidence>
<protein>
    <recommendedName>
        <fullName evidence="8">Methyltransferase</fullName>
        <ecNumber evidence="8">2.1.1.-</ecNumber>
    </recommendedName>
</protein>
<dbReference type="InterPro" id="IPR017985">
    <property type="entry name" value="MeTrfase_CN4_CS"/>
</dbReference>
<comment type="similarity">
    <text evidence="1">Belongs to the N(4)/N(6)-methyltransferase family. N(4) subfamily.</text>
</comment>
<dbReference type="Proteomes" id="UP000310168">
    <property type="component" value="Unassembled WGS sequence"/>
</dbReference>
<evidence type="ECO:0000256" key="8">
    <source>
        <dbReference type="RuleBase" id="RU362026"/>
    </source>
</evidence>
<evidence type="ECO:0000313" key="10">
    <source>
        <dbReference type="EMBL" id="TKZ36355.1"/>
    </source>
</evidence>
<name>A0ABY2TU93_9SPIR</name>